<feature type="region of interest" description="Disordered" evidence="1">
    <location>
        <begin position="345"/>
        <end position="376"/>
    </location>
</feature>
<dbReference type="Gene3D" id="1.10.8.270">
    <property type="entry name" value="putative rabgap domain of human tbc1 domain family member 14 like domains"/>
    <property type="match status" value="1"/>
</dbReference>
<evidence type="ECO:0000259" key="2">
    <source>
        <dbReference type="PROSITE" id="PS50086"/>
    </source>
</evidence>
<dbReference type="Proteomes" id="UP001235939">
    <property type="component" value="Chromosome 06"/>
</dbReference>
<gene>
    <name evidence="3" type="ORF">LAZ67_6000865</name>
</gene>
<dbReference type="Pfam" id="PF00566">
    <property type="entry name" value="RabGAP-TBC"/>
    <property type="match status" value="1"/>
</dbReference>
<dbReference type="Gene3D" id="1.10.472.80">
    <property type="entry name" value="Ypt/Rab-GAP domain of gyp1p, domain 3"/>
    <property type="match status" value="1"/>
</dbReference>
<accession>A0ABY6KLX6</accession>
<dbReference type="Gene3D" id="1.10.10.750">
    <property type="entry name" value="Ypt/Rab-GAP domain of gyp1p, domain 1"/>
    <property type="match status" value="1"/>
</dbReference>
<dbReference type="InterPro" id="IPR000195">
    <property type="entry name" value="Rab-GAP-TBC_dom"/>
</dbReference>
<protein>
    <submittedName>
        <fullName evidence="3">RN-tre</fullName>
    </submittedName>
</protein>
<evidence type="ECO:0000256" key="1">
    <source>
        <dbReference type="SAM" id="MobiDB-lite"/>
    </source>
</evidence>
<sequence>MQVREHENERLQKWIKMMKQWEKYSGTDKLRRRVYKGIPNALRGEFWARLLNVANIKREQEGKYWEMRERARLWSPDIRQIDLDVNRTYRNHIMFRERYNVKQQSLFNVLAAYSIYNTEVGYCQGMSQIAALLLMFMNEEDSFWALSLLMSDQKHAMHGFFIPGFPKLKRFQDHHDKILQKFLPRVKKHLDKFNIPSSLYTLKWFFQCFLDRVPFSLTLRLWDVYMMEGEPVLTAMSYNLLRLHKKSILKMDMEALIEFLQVRLEHDFGYHDDAAIESLQTAMDELRRAKMAIPGQAPAPEEFPQRPFGMPLPHEQKYSVRVNGSLVATPVWKVRRLQSQDLEVASSVAEDGLRSTAGSARTSKTSTDDLSSLATDATATPRRLSLYDNVDYQDSIRAASRQSPDAIRIFVPYTPPSTLPRSSDPNKITIRLSYNNNNNNSSSTPSSPN</sequence>
<dbReference type="SMART" id="SM00164">
    <property type="entry name" value="TBC"/>
    <property type="match status" value="1"/>
</dbReference>
<evidence type="ECO:0000313" key="3">
    <source>
        <dbReference type="EMBL" id="UYV68792.1"/>
    </source>
</evidence>
<dbReference type="PANTHER" id="PTHR47219">
    <property type="entry name" value="RAB GTPASE-ACTIVATING PROTEIN 1-LIKE"/>
    <property type="match status" value="1"/>
</dbReference>
<name>A0ABY6KLX6_9ARAC</name>
<dbReference type="InterPro" id="IPR035969">
    <property type="entry name" value="Rab-GAP_TBC_sf"/>
</dbReference>
<dbReference type="PANTHER" id="PTHR47219:SF19">
    <property type="entry name" value="USP6 N-TERMINAL-LIKE PROTEIN ISOFORM X1"/>
    <property type="match status" value="1"/>
</dbReference>
<dbReference type="PROSITE" id="PS50086">
    <property type="entry name" value="TBC_RABGAP"/>
    <property type="match status" value="1"/>
</dbReference>
<evidence type="ECO:0000313" key="4">
    <source>
        <dbReference type="Proteomes" id="UP001235939"/>
    </source>
</evidence>
<dbReference type="InterPro" id="IPR050302">
    <property type="entry name" value="Rab_GAP_TBC_domain"/>
</dbReference>
<organism evidence="3 4">
    <name type="scientific">Cordylochernes scorpioides</name>
    <dbReference type="NCBI Taxonomy" id="51811"/>
    <lineage>
        <taxon>Eukaryota</taxon>
        <taxon>Metazoa</taxon>
        <taxon>Ecdysozoa</taxon>
        <taxon>Arthropoda</taxon>
        <taxon>Chelicerata</taxon>
        <taxon>Arachnida</taxon>
        <taxon>Pseudoscorpiones</taxon>
        <taxon>Cheliferoidea</taxon>
        <taxon>Chernetidae</taxon>
        <taxon>Cordylochernes</taxon>
    </lineage>
</organism>
<proteinExistence type="predicted"/>
<reference evidence="3 4" key="1">
    <citation type="submission" date="2022-01" db="EMBL/GenBank/DDBJ databases">
        <title>A chromosomal length assembly of Cordylochernes scorpioides.</title>
        <authorList>
            <person name="Zeh D."/>
            <person name="Zeh J."/>
        </authorList>
    </citation>
    <scope>NUCLEOTIDE SEQUENCE [LARGE SCALE GENOMIC DNA]</scope>
    <source>
        <strain evidence="3">IN4F17</strain>
        <tissue evidence="3">Whole Body</tissue>
    </source>
</reference>
<keyword evidence="4" id="KW-1185">Reference proteome</keyword>
<dbReference type="EMBL" id="CP092868">
    <property type="protein sequence ID" value="UYV68792.1"/>
    <property type="molecule type" value="Genomic_DNA"/>
</dbReference>
<feature type="domain" description="Rab-GAP TBC" evidence="2">
    <location>
        <begin position="37"/>
        <end position="229"/>
    </location>
</feature>
<dbReference type="SUPFAM" id="SSF47923">
    <property type="entry name" value="Ypt/Rab-GAP domain of gyp1p"/>
    <property type="match status" value="2"/>
</dbReference>